<dbReference type="Proteomes" id="UP000559256">
    <property type="component" value="Unassembled WGS sequence"/>
</dbReference>
<dbReference type="EMBL" id="JAACJM010000249">
    <property type="protein sequence ID" value="KAF5335027.1"/>
    <property type="molecule type" value="Genomic_DNA"/>
</dbReference>
<keyword evidence="2" id="KW-1185">Reference proteome</keyword>
<protein>
    <submittedName>
        <fullName evidence="1">Uncharacterized protein</fullName>
    </submittedName>
</protein>
<accession>A0A8H5C4F4</accession>
<evidence type="ECO:0000313" key="2">
    <source>
        <dbReference type="Proteomes" id="UP000559256"/>
    </source>
</evidence>
<gene>
    <name evidence="1" type="ORF">D9758_016194</name>
</gene>
<dbReference type="AlphaFoldDB" id="A0A8H5C4F4"/>
<reference evidence="1 2" key="1">
    <citation type="journal article" date="2020" name="ISME J.">
        <title>Uncovering the hidden diversity of litter-decomposition mechanisms in mushroom-forming fungi.</title>
        <authorList>
            <person name="Floudas D."/>
            <person name="Bentzer J."/>
            <person name="Ahren D."/>
            <person name="Johansson T."/>
            <person name="Persson P."/>
            <person name="Tunlid A."/>
        </authorList>
    </citation>
    <scope>NUCLEOTIDE SEQUENCE [LARGE SCALE GENOMIC DNA]</scope>
    <source>
        <strain evidence="1 2">CBS 291.85</strain>
    </source>
</reference>
<proteinExistence type="predicted"/>
<organism evidence="1 2">
    <name type="scientific">Tetrapyrgos nigripes</name>
    <dbReference type="NCBI Taxonomy" id="182062"/>
    <lineage>
        <taxon>Eukaryota</taxon>
        <taxon>Fungi</taxon>
        <taxon>Dikarya</taxon>
        <taxon>Basidiomycota</taxon>
        <taxon>Agaricomycotina</taxon>
        <taxon>Agaricomycetes</taxon>
        <taxon>Agaricomycetidae</taxon>
        <taxon>Agaricales</taxon>
        <taxon>Marasmiineae</taxon>
        <taxon>Marasmiaceae</taxon>
        <taxon>Tetrapyrgos</taxon>
    </lineage>
</organism>
<dbReference type="Gene3D" id="3.40.50.1820">
    <property type="entry name" value="alpha/beta hydrolase"/>
    <property type="match status" value="1"/>
</dbReference>
<dbReference type="OrthoDB" id="408631at2759"/>
<evidence type="ECO:0000313" key="1">
    <source>
        <dbReference type="EMBL" id="KAF5335027.1"/>
    </source>
</evidence>
<dbReference type="SUPFAM" id="SSF53474">
    <property type="entry name" value="alpha/beta-Hydrolases"/>
    <property type="match status" value="1"/>
</dbReference>
<dbReference type="InterPro" id="IPR029058">
    <property type="entry name" value="AB_hydrolase_fold"/>
</dbReference>
<name>A0A8H5C4F4_9AGAR</name>
<sequence length="117" mass="12586">MITQTMLQGGEFVSSIDTHARRIKSSDRGLPTVTVLGALNEGCTSVSLRVRNSYGGGGSSPTNPTWEYDADWEGYAASPRIPFAEPPLGKFRLKPPVLKTNLDAETFDASSFGLACF</sequence>
<comment type="caution">
    <text evidence="1">The sequence shown here is derived from an EMBL/GenBank/DDBJ whole genome shotgun (WGS) entry which is preliminary data.</text>
</comment>